<dbReference type="Gene3D" id="2.60.450.10">
    <property type="entry name" value="Lipopolysaccharide (LPS) transport protein A like domain"/>
    <property type="match status" value="1"/>
</dbReference>
<dbReference type="GO" id="GO:0009279">
    <property type="term" value="C:cell outer membrane"/>
    <property type="evidence" value="ECO:0007669"/>
    <property type="project" value="TreeGrafter"/>
</dbReference>
<dbReference type="GO" id="GO:0001530">
    <property type="term" value="F:lipopolysaccharide binding"/>
    <property type="evidence" value="ECO:0007669"/>
    <property type="project" value="InterPro"/>
</dbReference>
<evidence type="ECO:0000259" key="5">
    <source>
        <dbReference type="Pfam" id="PF03968"/>
    </source>
</evidence>
<feature type="chain" id="PRO_5003285925" evidence="4">
    <location>
        <begin position="21"/>
        <end position="166"/>
    </location>
</feature>
<dbReference type="eggNOG" id="COG1934">
    <property type="taxonomic scope" value="Bacteria"/>
</dbReference>
<dbReference type="GO" id="GO:0017089">
    <property type="term" value="F:glycolipid transfer activity"/>
    <property type="evidence" value="ECO:0007669"/>
    <property type="project" value="TreeGrafter"/>
</dbReference>
<dbReference type="STRING" id="760142.Hipma_0564"/>
<dbReference type="RefSeq" id="WP_013681576.1">
    <property type="nucleotide sequence ID" value="NC_015318.1"/>
</dbReference>
<dbReference type="Proteomes" id="UP000008139">
    <property type="component" value="Chromosome"/>
</dbReference>
<dbReference type="GO" id="GO:0030288">
    <property type="term" value="C:outer membrane-bounded periplasmic space"/>
    <property type="evidence" value="ECO:0007669"/>
    <property type="project" value="TreeGrafter"/>
</dbReference>
<evidence type="ECO:0000313" key="7">
    <source>
        <dbReference type="Proteomes" id="UP000008139"/>
    </source>
</evidence>
<dbReference type="InParanoid" id="F2LUT0"/>
<keyword evidence="3" id="KW-0574">Periplasm</keyword>
<accession>F2LUT0</accession>
<dbReference type="AlphaFoldDB" id="F2LUT0"/>
<dbReference type="HOGENOM" id="CLU_095993_7_1_7"/>
<keyword evidence="1" id="KW-0813">Transport</keyword>
<dbReference type="EMBL" id="CP002606">
    <property type="protein sequence ID" value="AEA33535.1"/>
    <property type="molecule type" value="Genomic_DNA"/>
</dbReference>
<protein>
    <submittedName>
        <fullName evidence="6">Lipopolysaccharide transport periplasmic protein LptA</fullName>
    </submittedName>
</protein>
<proteinExistence type="predicted"/>
<dbReference type="PANTHER" id="PTHR36504">
    <property type="entry name" value="LIPOPOLYSACCHARIDE EXPORT SYSTEM PROTEIN LPTA"/>
    <property type="match status" value="1"/>
</dbReference>
<evidence type="ECO:0000256" key="2">
    <source>
        <dbReference type="ARBA" id="ARBA00022729"/>
    </source>
</evidence>
<dbReference type="NCBIfam" id="TIGR03002">
    <property type="entry name" value="outer_YhbN_LptA"/>
    <property type="match status" value="1"/>
</dbReference>
<evidence type="ECO:0000313" key="6">
    <source>
        <dbReference type="EMBL" id="AEA33535.1"/>
    </source>
</evidence>
<dbReference type="InterPro" id="IPR005653">
    <property type="entry name" value="OstA-like_N"/>
</dbReference>
<dbReference type="KEGG" id="hmr:Hipma_0564"/>
<feature type="signal peptide" evidence="4">
    <location>
        <begin position="1"/>
        <end position="20"/>
    </location>
</feature>
<gene>
    <name evidence="6" type="ordered locus">Hipma_0564</name>
</gene>
<evidence type="ECO:0000256" key="1">
    <source>
        <dbReference type="ARBA" id="ARBA00022448"/>
    </source>
</evidence>
<keyword evidence="7" id="KW-1185">Reference proteome</keyword>
<dbReference type="InterPro" id="IPR052037">
    <property type="entry name" value="LPS_export_LptA"/>
</dbReference>
<name>F2LUT0_HIPMA</name>
<dbReference type="PANTHER" id="PTHR36504:SF1">
    <property type="entry name" value="LIPOPOLYSACCHARIDE EXPORT SYSTEM PROTEIN LPTA"/>
    <property type="match status" value="1"/>
</dbReference>
<dbReference type="Pfam" id="PF03968">
    <property type="entry name" value="LptD_N"/>
    <property type="match status" value="1"/>
</dbReference>
<reference evidence="6 7" key="1">
    <citation type="journal article" date="2011" name="Stand. Genomic Sci.">
        <title>Complete genome sequence of the thermophilic sulfur-reducer Hippea maritima type strain (MH(2)).</title>
        <authorList>
            <person name="Huntemann M."/>
            <person name="Lu M."/>
            <person name="Nolan M."/>
            <person name="Lapidus A."/>
            <person name="Lucas S."/>
            <person name="Hammon N."/>
            <person name="Deshpande S."/>
            <person name="Cheng J.F."/>
            <person name="Tapia R."/>
            <person name="Han C."/>
            <person name="Goodwin L."/>
            <person name="Pitluck S."/>
            <person name="Liolios K."/>
            <person name="Pagani I."/>
            <person name="Ivanova N."/>
            <person name="Ovchinikova G."/>
            <person name="Pati A."/>
            <person name="Chen A."/>
            <person name="Palaniappan K."/>
            <person name="Land M."/>
            <person name="Hauser L."/>
            <person name="Jeffries C.D."/>
            <person name="Detter J.C."/>
            <person name="Brambilla E.M."/>
            <person name="Rohde M."/>
            <person name="Spring S."/>
            <person name="Goker M."/>
            <person name="Woyke T."/>
            <person name="Bristow J."/>
            <person name="Eisen J.A."/>
            <person name="Markowitz V."/>
            <person name="Hugenholtz P."/>
            <person name="Kyrpides N.C."/>
            <person name="Klenk H.P."/>
            <person name="Mavromatis K."/>
        </authorList>
    </citation>
    <scope>NUCLEOTIDE SEQUENCE [LARGE SCALE GENOMIC DNA]</scope>
    <source>
        <strain evidence="7">ATCC 700847 / DSM 10411 / MH2</strain>
    </source>
</reference>
<dbReference type="GO" id="GO:0015920">
    <property type="term" value="P:lipopolysaccharide transport"/>
    <property type="evidence" value="ECO:0007669"/>
    <property type="project" value="InterPro"/>
</dbReference>
<keyword evidence="2 4" id="KW-0732">Signal</keyword>
<evidence type="ECO:0000256" key="4">
    <source>
        <dbReference type="SAM" id="SignalP"/>
    </source>
</evidence>
<evidence type="ECO:0000256" key="3">
    <source>
        <dbReference type="ARBA" id="ARBA00022764"/>
    </source>
</evidence>
<dbReference type="OrthoDB" id="9782597at2"/>
<sequence length="166" mass="18271">MVKKSIVFLAILLIGLNALAVNPKSYIKKGNIPIHITADKLTAFDKKGLYIFEGGVVATRGDVRLTSDKMEVYKDKKTGDIGKVVCIGHVVITKQDKKATGDKAIYTASDSKVVLIGHAKVVSGKNNITSDRIIYYLDRDYVVSQSDNKTKRVEVIIYPNQKKGSK</sequence>
<feature type="domain" description="Organic solvent tolerance-like N-terminal" evidence="5">
    <location>
        <begin position="35"/>
        <end position="140"/>
    </location>
</feature>
<dbReference type="InterPro" id="IPR014340">
    <property type="entry name" value="LptA"/>
</dbReference>
<reference evidence="7" key="2">
    <citation type="submission" date="2011-03" db="EMBL/GenBank/DDBJ databases">
        <title>The complete genome of Hippea maritima DSM 10411.</title>
        <authorList>
            <consortium name="US DOE Joint Genome Institute (JGI-PGF)"/>
            <person name="Lucas S."/>
            <person name="Copeland A."/>
            <person name="Lapidus A."/>
            <person name="Bruce D."/>
            <person name="Goodwin L."/>
            <person name="Pitluck S."/>
            <person name="Peters L."/>
            <person name="Kyrpides N."/>
            <person name="Mavromatis K."/>
            <person name="Pagani I."/>
            <person name="Ivanova N."/>
            <person name="Mikhailova N."/>
            <person name="Lu M."/>
            <person name="Detter J.C."/>
            <person name="Tapia R."/>
            <person name="Han C."/>
            <person name="Land M."/>
            <person name="Hauser L."/>
            <person name="Markowitz V."/>
            <person name="Cheng J.-F."/>
            <person name="Hugenholtz P."/>
            <person name="Woyke T."/>
            <person name="Wu D."/>
            <person name="Spring S."/>
            <person name="Schroeder M."/>
            <person name="Brambilla E."/>
            <person name="Klenk H.-P."/>
            <person name="Eisen J.A."/>
        </authorList>
    </citation>
    <scope>NUCLEOTIDE SEQUENCE [LARGE SCALE GENOMIC DNA]</scope>
    <source>
        <strain evidence="7">ATCC 700847 / DSM 10411 / MH2</strain>
    </source>
</reference>
<organism evidence="6 7">
    <name type="scientific">Hippea maritima (strain ATCC 700847 / DSM 10411 / MH2)</name>
    <dbReference type="NCBI Taxonomy" id="760142"/>
    <lineage>
        <taxon>Bacteria</taxon>
        <taxon>Pseudomonadati</taxon>
        <taxon>Campylobacterota</taxon>
        <taxon>Desulfurellia</taxon>
        <taxon>Desulfurellales</taxon>
        <taxon>Hippeaceae</taxon>
        <taxon>Hippea</taxon>
    </lineage>
</organism>